<dbReference type="GO" id="GO:0000287">
    <property type="term" value="F:magnesium ion binding"/>
    <property type="evidence" value="ECO:0007669"/>
    <property type="project" value="TreeGrafter"/>
</dbReference>
<dbReference type="GO" id="GO:0070179">
    <property type="term" value="P:D-serine biosynthetic process"/>
    <property type="evidence" value="ECO:0007669"/>
    <property type="project" value="TreeGrafter"/>
</dbReference>
<dbReference type="EC" id="4.3.1.19" evidence="7"/>
<dbReference type="GO" id="GO:0016846">
    <property type="term" value="F:carbon-sulfur lyase activity"/>
    <property type="evidence" value="ECO:0007669"/>
    <property type="project" value="UniProtKB-ARBA"/>
</dbReference>
<dbReference type="PANTHER" id="PTHR43050:SF1">
    <property type="entry name" value="SERINE RACEMASE"/>
    <property type="match status" value="1"/>
</dbReference>
<evidence type="ECO:0000256" key="3">
    <source>
        <dbReference type="ARBA" id="ARBA00001933"/>
    </source>
</evidence>
<evidence type="ECO:0000259" key="14">
    <source>
        <dbReference type="Pfam" id="PF00291"/>
    </source>
</evidence>
<evidence type="ECO:0000256" key="5">
    <source>
        <dbReference type="ARBA" id="ARBA00001946"/>
    </source>
</evidence>
<comment type="similarity">
    <text evidence="6">Belongs to the serine/threonine dehydratase family.</text>
</comment>
<keyword evidence="8" id="KW-0460">Magnesium</keyword>
<dbReference type="GO" id="GO:0030170">
    <property type="term" value="F:pyridoxal phosphate binding"/>
    <property type="evidence" value="ECO:0007669"/>
    <property type="project" value="InterPro"/>
</dbReference>
<comment type="cofactor">
    <cofactor evidence="4">
        <name>Mn(2+)</name>
        <dbReference type="ChEBI" id="CHEBI:29035"/>
    </cofactor>
</comment>
<evidence type="ECO:0000256" key="6">
    <source>
        <dbReference type="ARBA" id="ARBA00010869"/>
    </source>
</evidence>
<evidence type="ECO:0000256" key="11">
    <source>
        <dbReference type="ARBA" id="ARBA00025527"/>
    </source>
</evidence>
<dbReference type="Pfam" id="PF00291">
    <property type="entry name" value="PALP"/>
    <property type="match status" value="1"/>
</dbReference>
<dbReference type="GO" id="GO:0018114">
    <property type="term" value="F:threonine racemase activity"/>
    <property type="evidence" value="ECO:0007669"/>
    <property type="project" value="TreeGrafter"/>
</dbReference>
<comment type="caution">
    <text evidence="15">The sequence shown here is derived from an EMBL/GenBank/DDBJ whole genome shotgun (WGS) entry which is preliminary data.</text>
</comment>
<keyword evidence="16" id="KW-1185">Reference proteome</keyword>
<dbReference type="OrthoDB" id="9811476at2"/>
<dbReference type="AlphaFoldDB" id="A0A2I0QS48"/>
<evidence type="ECO:0000256" key="2">
    <source>
        <dbReference type="ARBA" id="ARBA00001913"/>
    </source>
</evidence>
<accession>A0A2I0QS48</accession>
<gene>
    <name evidence="15" type="ORF">CEY16_10360</name>
</gene>
<dbReference type="RefSeq" id="WP_101331941.1">
    <property type="nucleotide sequence ID" value="NZ_PJNH01000003.1"/>
</dbReference>
<comment type="cofactor">
    <cofactor evidence="5">
        <name>Mg(2+)</name>
        <dbReference type="ChEBI" id="CHEBI:18420"/>
    </cofactor>
</comment>
<dbReference type="GO" id="GO:0005524">
    <property type="term" value="F:ATP binding"/>
    <property type="evidence" value="ECO:0007669"/>
    <property type="project" value="TreeGrafter"/>
</dbReference>
<keyword evidence="9 13" id="KW-0663">Pyridoxal phosphate</keyword>
<dbReference type="Gene3D" id="3.40.50.1100">
    <property type="match status" value="2"/>
</dbReference>
<comment type="cofactor">
    <cofactor evidence="3">
        <name>pyridoxal 5'-phosphate</name>
        <dbReference type="ChEBI" id="CHEBI:597326"/>
    </cofactor>
</comment>
<dbReference type="Proteomes" id="UP000243524">
    <property type="component" value="Unassembled WGS sequence"/>
</dbReference>
<dbReference type="GO" id="GO:0004794">
    <property type="term" value="F:threonine deaminase activity"/>
    <property type="evidence" value="ECO:0007669"/>
    <property type="project" value="UniProtKB-EC"/>
</dbReference>
<dbReference type="PANTHER" id="PTHR43050">
    <property type="entry name" value="SERINE / THREONINE RACEMASE FAMILY MEMBER"/>
    <property type="match status" value="1"/>
</dbReference>
<evidence type="ECO:0000256" key="10">
    <source>
        <dbReference type="ARBA" id="ARBA00023239"/>
    </source>
</evidence>
<reference evidence="15 16" key="1">
    <citation type="submission" date="2017-06" db="EMBL/GenBank/DDBJ databases">
        <title>the draft geome sequence of Illustriluteabacillus marina B3227.</title>
        <authorList>
            <person name="He R.-H."/>
            <person name="Du Z.-J."/>
        </authorList>
    </citation>
    <scope>NUCLEOTIDE SEQUENCE [LARGE SCALE GENOMIC DNA]</scope>
    <source>
        <strain evidence="15 16">B3227</strain>
    </source>
</reference>
<evidence type="ECO:0000256" key="4">
    <source>
        <dbReference type="ARBA" id="ARBA00001936"/>
    </source>
</evidence>
<dbReference type="FunFam" id="3.40.50.1100:FF:000005">
    <property type="entry name" value="Threonine dehydratase catabolic"/>
    <property type="match status" value="1"/>
</dbReference>
<evidence type="ECO:0000256" key="7">
    <source>
        <dbReference type="ARBA" id="ARBA00012096"/>
    </source>
</evidence>
<sequence length="320" mass="34599">MINLKEIQEAKKRIKDTIHETPILQSEQLSEQIGAQIFLKSEHLQKTGSFKIRGATNRVKQAVDEGAKFITAASSGNHGQAVAYISNQLGIPATIVVPEDATKSKVRAIEQYNGTVEYCGTTSAERIPRAKELAEQHGGIFVPPYDHPHIMAGQGTVGLEILEQVKGVEVIYIPIGGGGLSSGILTAVKETNPDIKVIGVEPSIANDVYLSLKNGEITPVNGTENSIADGLRTTQPGDMTFPILQKYLDDIVLVEEEEIKWAMSFVLERMKQMIEPSSATAVAAAIKERDQIQGKKVVCVISGGNVDIATISDLLVDTKR</sequence>
<dbReference type="InterPro" id="IPR036052">
    <property type="entry name" value="TrpB-like_PALP_sf"/>
</dbReference>
<dbReference type="GO" id="GO:0003941">
    <property type="term" value="F:L-serine ammonia-lyase activity"/>
    <property type="evidence" value="ECO:0007669"/>
    <property type="project" value="TreeGrafter"/>
</dbReference>
<dbReference type="InterPro" id="IPR000634">
    <property type="entry name" value="Ser/Thr_deHydtase_PyrdxlP-BS"/>
</dbReference>
<dbReference type="FunFam" id="3.40.50.1100:FF:000007">
    <property type="entry name" value="L-threonine dehydratase catabolic TdcB"/>
    <property type="match status" value="1"/>
</dbReference>
<proteinExistence type="inferred from homology"/>
<organism evidence="15 16">
    <name type="scientific">Halalkalibacillus sediminis</name>
    <dbReference type="NCBI Taxonomy" id="2018042"/>
    <lineage>
        <taxon>Bacteria</taxon>
        <taxon>Bacillati</taxon>
        <taxon>Bacillota</taxon>
        <taxon>Bacilli</taxon>
        <taxon>Bacillales</taxon>
        <taxon>Bacillaceae</taxon>
        <taxon>Halalkalibacillus</taxon>
    </lineage>
</organism>
<dbReference type="EMBL" id="PJNH01000003">
    <property type="protein sequence ID" value="PKR77138.1"/>
    <property type="molecule type" value="Genomic_DNA"/>
</dbReference>
<evidence type="ECO:0000313" key="15">
    <source>
        <dbReference type="EMBL" id="PKR77138.1"/>
    </source>
</evidence>
<protein>
    <recommendedName>
        <fullName evidence="7">threonine ammonia-lyase</fullName>
        <ecNumber evidence="7">4.3.1.19</ecNumber>
    </recommendedName>
    <alternativeName>
        <fullName evidence="12">Threonine deaminase</fullName>
    </alternativeName>
</protein>
<dbReference type="InterPro" id="IPR001926">
    <property type="entry name" value="TrpB-like_PALP"/>
</dbReference>
<evidence type="ECO:0000313" key="16">
    <source>
        <dbReference type="Proteomes" id="UP000243524"/>
    </source>
</evidence>
<evidence type="ECO:0000256" key="1">
    <source>
        <dbReference type="ARBA" id="ARBA00001274"/>
    </source>
</evidence>
<evidence type="ECO:0000256" key="9">
    <source>
        <dbReference type="ARBA" id="ARBA00022898"/>
    </source>
</evidence>
<evidence type="ECO:0000256" key="13">
    <source>
        <dbReference type="PIRSR" id="PIRSR006278-2"/>
    </source>
</evidence>
<comment type="catalytic activity">
    <reaction evidence="1">
        <text>L-threonine = 2-oxobutanoate + NH4(+)</text>
        <dbReference type="Rhea" id="RHEA:22108"/>
        <dbReference type="ChEBI" id="CHEBI:16763"/>
        <dbReference type="ChEBI" id="CHEBI:28938"/>
        <dbReference type="ChEBI" id="CHEBI:57926"/>
        <dbReference type="EC" id="4.3.1.19"/>
    </reaction>
</comment>
<evidence type="ECO:0000256" key="8">
    <source>
        <dbReference type="ARBA" id="ARBA00022842"/>
    </source>
</evidence>
<evidence type="ECO:0000256" key="12">
    <source>
        <dbReference type="ARBA" id="ARBA00031427"/>
    </source>
</evidence>
<comment type="cofactor">
    <cofactor evidence="2">
        <name>Ca(2+)</name>
        <dbReference type="ChEBI" id="CHEBI:29108"/>
    </cofactor>
</comment>
<dbReference type="PROSITE" id="PS00165">
    <property type="entry name" value="DEHYDRATASE_SER_THR"/>
    <property type="match status" value="1"/>
</dbReference>
<dbReference type="CDD" id="cd01562">
    <property type="entry name" value="Thr-dehyd"/>
    <property type="match status" value="1"/>
</dbReference>
<feature type="modified residue" description="N6-(pyridoxal phosphate)lysine" evidence="13">
    <location>
        <position position="51"/>
    </location>
</feature>
<comment type="function">
    <text evidence="11">Catalyzes the anaerobic formation of alpha-ketobutyrate and ammonia from threonine in a two-step reaction. The first step involved a dehydration of threonine and a production of enamine intermediates (aminocrotonate), which tautomerizes to its imine form (iminobutyrate). Both intermediates are unstable and short-lived. The second step is the nonenzymatic hydrolysis of the enamine/imine intermediates to form 2-ketobutyrate and free ammonia. In the low water environment of the cell, the second step is accelerated by RidA.</text>
</comment>
<dbReference type="GO" id="GO:0030378">
    <property type="term" value="F:serine racemase activity"/>
    <property type="evidence" value="ECO:0007669"/>
    <property type="project" value="TreeGrafter"/>
</dbReference>
<keyword evidence="10" id="KW-0456">Lyase</keyword>
<dbReference type="SUPFAM" id="SSF53686">
    <property type="entry name" value="Tryptophan synthase beta subunit-like PLP-dependent enzymes"/>
    <property type="match status" value="1"/>
</dbReference>
<feature type="domain" description="Tryptophan synthase beta chain-like PALP" evidence="14">
    <location>
        <begin position="15"/>
        <end position="303"/>
    </location>
</feature>
<name>A0A2I0QS48_9BACI</name>